<dbReference type="EMBL" id="BMIR01000002">
    <property type="protein sequence ID" value="GGE31331.1"/>
    <property type="molecule type" value="Genomic_DNA"/>
</dbReference>
<evidence type="ECO:0000313" key="1">
    <source>
        <dbReference type="EMBL" id="GGE31331.1"/>
    </source>
</evidence>
<keyword evidence="2" id="KW-1185">Reference proteome</keyword>
<protein>
    <submittedName>
        <fullName evidence="1">Uncharacterized protein</fullName>
    </submittedName>
</protein>
<name>A0A8J2VLN9_9BACL</name>
<dbReference type="Proteomes" id="UP000628775">
    <property type="component" value="Unassembled WGS sequence"/>
</dbReference>
<evidence type="ECO:0000313" key="2">
    <source>
        <dbReference type="Proteomes" id="UP000628775"/>
    </source>
</evidence>
<dbReference type="AlphaFoldDB" id="A0A8J2VLN9"/>
<reference evidence="1" key="2">
    <citation type="submission" date="2020-09" db="EMBL/GenBank/DDBJ databases">
        <authorList>
            <person name="Sun Q."/>
            <person name="Zhou Y."/>
        </authorList>
    </citation>
    <scope>NUCLEOTIDE SEQUENCE</scope>
    <source>
        <strain evidence="1">CGMCC 1.15371</strain>
    </source>
</reference>
<accession>A0A8J2VLN9</accession>
<organism evidence="1 2">
    <name type="scientific">Pullulanibacillus camelliae</name>
    <dbReference type="NCBI Taxonomy" id="1707096"/>
    <lineage>
        <taxon>Bacteria</taxon>
        <taxon>Bacillati</taxon>
        <taxon>Bacillota</taxon>
        <taxon>Bacilli</taxon>
        <taxon>Bacillales</taxon>
        <taxon>Sporolactobacillaceae</taxon>
        <taxon>Pullulanibacillus</taxon>
    </lineage>
</organism>
<gene>
    <name evidence="1" type="ORF">GCM10011391_07510</name>
</gene>
<reference evidence="1" key="1">
    <citation type="journal article" date="2014" name="Int. J. Syst. Evol. Microbiol.">
        <title>Complete genome sequence of Corynebacterium casei LMG S-19264T (=DSM 44701T), isolated from a smear-ripened cheese.</title>
        <authorList>
            <consortium name="US DOE Joint Genome Institute (JGI-PGF)"/>
            <person name="Walter F."/>
            <person name="Albersmeier A."/>
            <person name="Kalinowski J."/>
            <person name="Ruckert C."/>
        </authorList>
    </citation>
    <scope>NUCLEOTIDE SEQUENCE</scope>
    <source>
        <strain evidence="1">CGMCC 1.15371</strain>
    </source>
</reference>
<proteinExistence type="predicted"/>
<sequence>MSLWLTPSKACGHPKCVIGKNHIRSTSEVVQAKFSKKIRRYKISDHKDGADFRSRPLTFRGGVVSLLALRNC</sequence>
<comment type="caution">
    <text evidence="1">The sequence shown here is derived from an EMBL/GenBank/DDBJ whole genome shotgun (WGS) entry which is preliminary data.</text>
</comment>